<evidence type="ECO:0000313" key="1">
    <source>
        <dbReference type="EMBL" id="RNL44755.1"/>
    </source>
</evidence>
<dbReference type="Proteomes" id="UP000278632">
    <property type="component" value="Unassembled WGS sequence"/>
</dbReference>
<keyword evidence="2" id="KW-1185">Reference proteome</keyword>
<comment type="caution">
    <text evidence="1">The sequence shown here is derived from an EMBL/GenBank/DDBJ whole genome shotgun (WGS) entry which is preliminary data.</text>
</comment>
<sequence>MVDRSADVGPWLIVVDAMDYDRADELGRTMGSLGVTGRFMRGEVADCMADAARWRKHRKEQGLGEHQD</sequence>
<accession>A0A3N0BBN2</accession>
<dbReference type="RefSeq" id="WP_123192057.1">
    <property type="nucleotide sequence ID" value="NZ_QICD01000009.1"/>
</dbReference>
<gene>
    <name evidence="1" type="ORF">DMP08_06070</name>
</gene>
<evidence type="ECO:0000313" key="2">
    <source>
        <dbReference type="Proteomes" id="UP000278632"/>
    </source>
</evidence>
<organism evidence="1 2">
    <name type="scientific">Paraeggerthella hongkongensis</name>
    <dbReference type="NCBI Taxonomy" id="230658"/>
    <lineage>
        <taxon>Bacteria</taxon>
        <taxon>Bacillati</taxon>
        <taxon>Actinomycetota</taxon>
        <taxon>Coriobacteriia</taxon>
        <taxon>Eggerthellales</taxon>
        <taxon>Eggerthellaceae</taxon>
        <taxon>Paraeggerthella</taxon>
    </lineage>
</organism>
<name>A0A3N0BBN2_9ACTN</name>
<dbReference type="EMBL" id="QICD01000009">
    <property type="protein sequence ID" value="RNL44755.1"/>
    <property type="molecule type" value="Genomic_DNA"/>
</dbReference>
<protein>
    <submittedName>
        <fullName evidence="1">Uncharacterized protein</fullName>
    </submittedName>
</protein>
<dbReference type="OrthoDB" id="9865471at2"/>
<dbReference type="AlphaFoldDB" id="A0A3N0BBN2"/>
<proteinExistence type="predicted"/>
<reference evidence="2" key="1">
    <citation type="submission" date="2018-05" db="EMBL/GenBank/DDBJ databases">
        <title>Genome Sequencing of selected type strains of the family Eggerthellaceae.</title>
        <authorList>
            <person name="Danylec N."/>
            <person name="Stoll D.A."/>
            <person name="Doetsch A."/>
            <person name="Huch M."/>
        </authorList>
    </citation>
    <scope>NUCLEOTIDE SEQUENCE [LARGE SCALE GENOMIC DNA]</scope>
    <source>
        <strain evidence="2">DSM 16106</strain>
    </source>
</reference>